<accession>A0AAE0H8Q4</accession>
<protein>
    <submittedName>
        <fullName evidence="1">Uncharacterized protein</fullName>
    </submittedName>
</protein>
<organism evidence="1 2">
    <name type="scientific">Chaetomium fimeti</name>
    <dbReference type="NCBI Taxonomy" id="1854472"/>
    <lineage>
        <taxon>Eukaryota</taxon>
        <taxon>Fungi</taxon>
        <taxon>Dikarya</taxon>
        <taxon>Ascomycota</taxon>
        <taxon>Pezizomycotina</taxon>
        <taxon>Sordariomycetes</taxon>
        <taxon>Sordariomycetidae</taxon>
        <taxon>Sordariales</taxon>
        <taxon>Chaetomiaceae</taxon>
        <taxon>Chaetomium</taxon>
    </lineage>
</organism>
<feature type="non-terminal residue" evidence="1">
    <location>
        <position position="143"/>
    </location>
</feature>
<proteinExistence type="predicted"/>
<name>A0AAE0H8Q4_9PEZI</name>
<keyword evidence="2" id="KW-1185">Reference proteome</keyword>
<dbReference type="Proteomes" id="UP001278766">
    <property type="component" value="Unassembled WGS sequence"/>
</dbReference>
<gene>
    <name evidence="1" type="ORF">B0H64DRAFT_307521</name>
</gene>
<evidence type="ECO:0000313" key="1">
    <source>
        <dbReference type="EMBL" id="KAK3292042.1"/>
    </source>
</evidence>
<dbReference type="GeneID" id="87837076"/>
<evidence type="ECO:0000313" key="2">
    <source>
        <dbReference type="Proteomes" id="UP001278766"/>
    </source>
</evidence>
<reference evidence="1" key="2">
    <citation type="submission" date="2023-06" db="EMBL/GenBank/DDBJ databases">
        <authorList>
            <consortium name="Lawrence Berkeley National Laboratory"/>
            <person name="Haridas S."/>
            <person name="Hensen N."/>
            <person name="Bonometti L."/>
            <person name="Westerberg I."/>
            <person name="Brannstrom I.O."/>
            <person name="Guillou S."/>
            <person name="Cros-Aarteil S."/>
            <person name="Calhoun S."/>
            <person name="Kuo A."/>
            <person name="Mondo S."/>
            <person name="Pangilinan J."/>
            <person name="Riley R."/>
            <person name="Labutti K."/>
            <person name="Andreopoulos B."/>
            <person name="Lipzen A."/>
            <person name="Chen C."/>
            <person name="Yanf M."/>
            <person name="Daum C."/>
            <person name="Ng V."/>
            <person name="Clum A."/>
            <person name="Steindorff A."/>
            <person name="Ohm R."/>
            <person name="Martin F."/>
            <person name="Silar P."/>
            <person name="Natvig D."/>
            <person name="Lalanne C."/>
            <person name="Gautier V."/>
            <person name="Ament-Velasquez S.L."/>
            <person name="Kruys A."/>
            <person name="Hutchinson M.I."/>
            <person name="Powell A.J."/>
            <person name="Barry K."/>
            <person name="Miller A.N."/>
            <person name="Grigoriev I.V."/>
            <person name="Debuchy R."/>
            <person name="Gladieux P."/>
            <person name="Thoren M.H."/>
            <person name="Johannesson H."/>
        </authorList>
    </citation>
    <scope>NUCLEOTIDE SEQUENCE</scope>
    <source>
        <strain evidence="1">CBS 168.71</strain>
    </source>
</reference>
<sequence length="143" mass="16141">RTVVPVFHGRLTDEFEEQDETFVRRNAVLHLALFVPWERFQAGPADDIPGLWRSLEGHLGARLRSHVQNIALLRVSADDARADRKLQGLEQESEDVVDGFDFDARAGDDDGVGVDVESIDPQDHYEAFLDVLSAVRRSEIKDM</sequence>
<dbReference type="RefSeq" id="XP_062655556.1">
    <property type="nucleotide sequence ID" value="XM_062800128.1"/>
</dbReference>
<dbReference type="AlphaFoldDB" id="A0AAE0H8Q4"/>
<dbReference type="EMBL" id="JAUEPN010000008">
    <property type="protein sequence ID" value="KAK3292042.1"/>
    <property type="molecule type" value="Genomic_DNA"/>
</dbReference>
<reference evidence="1" key="1">
    <citation type="journal article" date="2023" name="Mol. Phylogenet. Evol.">
        <title>Genome-scale phylogeny and comparative genomics of the fungal order Sordariales.</title>
        <authorList>
            <person name="Hensen N."/>
            <person name="Bonometti L."/>
            <person name="Westerberg I."/>
            <person name="Brannstrom I.O."/>
            <person name="Guillou S."/>
            <person name="Cros-Aarteil S."/>
            <person name="Calhoun S."/>
            <person name="Haridas S."/>
            <person name="Kuo A."/>
            <person name="Mondo S."/>
            <person name="Pangilinan J."/>
            <person name="Riley R."/>
            <person name="LaButti K."/>
            <person name="Andreopoulos B."/>
            <person name="Lipzen A."/>
            <person name="Chen C."/>
            <person name="Yan M."/>
            <person name="Daum C."/>
            <person name="Ng V."/>
            <person name="Clum A."/>
            <person name="Steindorff A."/>
            <person name="Ohm R.A."/>
            <person name="Martin F."/>
            <person name="Silar P."/>
            <person name="Natvig D.O."/>
            <person name="Lalanne C."/>
            <person name="Gautier V."/>
            <person name="Ament-Velasquez S.L."/>
            <person name="Kruys A."/>
            <person name="Hutchinson M.I."/>
            <person name="Powell A.J."/>
            <person name="Barry K."/>
            <person name="Miller A.N."/>
            <person name="Grigoriev I.V."/>
            <person name="Debuchy R."/>
            <person name="Gladieux P."/>
            <person name="Hiltunen Thoren M."/>
            <person name="Johannesson H."/>
        </authorList>
    </citation>
    <scope>NUCLEOTIDE SEQUENCE</scope>
    <source>
        <strain evidence="1">CBS 168.71</strain>
    </source>
</reference>
<comment type="caution">
    <text evidence="1">The sequence shown here is derived from an EMBL/GenBank/DDBJ whole genome shotgun (WGS) entry which is preliminary data.</text>
</comment>
<feature type="non-terminal residue" evidence="1">
    <location>
        <position position="1"/>
    </location>
</feature>